<evidence type="ECO:0000259" key="10">
    <source>
        <dbReference type="Pfam" id="PF03372"/>
    </source>
</evidence>
<keyword evidence="6" id="KW-0378">Hydrolase</keyword>
<evidence type="ECO:0000256" key="1">
    <source>
        <dbReference type="ARBA" id="ARBA00001936"/>
    </source>
</evidence>
<dbReference type="Pfam" id="PF03372">
    <property type="entry name" value="Exo_endo_phos"/>
    <property type="match status" value="1"/>
</dbReference>
<evidence type="ECO:0000256" key="5">
    <source>
        <dbReference type="ARBA" id="ARBA00022763"/>
    </source>
</evidence>
<organism evidence="11 12">
    <name type="scientific">Phycisphaera mikurensis (strain NBRC 102666 / KCTC 22515 / FYK2301M01)</name>
    <dbReference type="NCBI Taxonomy" id="1142394"/>
    <lineage>
        <taxon>Bacteria</taxon>
        <taxon>Pseudomonadati</taxon>
        <taxon>Planctomycetota</taxon>
        <taxon>Phycisphaerae</taxon>
        <taxon>Phycisphaerales</taxon>
        <taxon>Phycisphaeraceae</taxon>
        <taxon>Phycisphaera</taxon>
    </lineage>
</organism>
<keyword evidence="12" id="KW-1185">Reference proteome</keyword>
<comment type="cofactor">
    <cofactor evidence="1">
        <name>Mn(2+)</name>
        <dbReference type="ChEBI" id="CHEBI:29035"/>
    </cofactor>
</comment>
<dbReference type="InterPro" id="IPR036691">
    <property type="entry name" value="Endo/exonu/phosph_ase_sf"/>
</dbReference>
<evidence type="ECO:0000313" key="11">
    <source>
        <dbReference type="EMBL" id="BAM04386.1"/>
    </source>
</evidence>
<dbReference type="PANTHER" id="PTHR15822">
    <property type="entry name" value="TRAF AND TNF RECEPTOR-ASSOCIATED PROTEIN"/>
    <property type="match status" value="1"/>
</dbReference>
<evidence type="ECO:0000313" key="12">
    <source>
        <dbReference type="Proteomes" id="UP000007881"/>
    </source>
</evidence>
<evidence type="ECO:0000256" key="2">
    <source>
        <dbReference type="ARBA" id="ARBA00001946"/>
    </source>
</evidence>
<keyword evidence="5" id="KW-0227">DNA damage</keyword>
<comment type="cofactor">
    <cofactor evidence="2">
        <name>Mg(2+)</name>
        <dbReference type="ChEBI" id="CHEBI:18420"/>
    </cofactor>
</comment>
<protein>
    <recommendedName>
        <fullName evidence="10">Endonuclease/exonuclease/phosphatase domain-containing protein</fullName>
    </recommendedName>
</protein>
<dbReference type="GO" id="GO:0016787">
    <property type="term" value="F:hydrolase activity"/>
    <property type="evidence" value="ECO:0007669"/>
    <property type="project" value="UniProtKB-KW"/>
</dbReference>
<dbReference type="KEGG" id="phm:PSMK_22270"/>
<evidence type="ECO:0000256" key="8">
    <source>
        <dbReference type="ARBA" id="ARBA00023204"/>
    </source>
</evidence>
<evidence type="ECO:0000256" key="9">
    <source>
        <dbReference type="SAM" id="SignalP"/>
    </source>
</evidence>
<dbReference type="RefSeq" id="WP_014437604.1">
    <property type="nucleotide sequence ID" value="NC_017080.1"/>
</dbReference>
<feature type="signal peptide" evidence="9">
    <location>
        <begin position="1"/>
        <end position="24"/>
    </location>
</feature>
<keyword evidence="9" id="KW-0732">Signal</keyword>
<evidence type="ECO:0000256" key="4">
    <source>
        <dbReference type="ARBA" id="ARBA00022723"/>
    </source>
</evidence>
<name>I0IGJ8_PHYMF</name>
<dbReference type="GO" id="GO:0006281">
    <property type="term" value="P:DNA repair"/>
    <property type="evidence" value="ECO:0007669"/>
    <property type="project" value="UniProtKB-KW"/>
</dbReference>
<proteinExistence type="predicted"/>
<dbReference type="InterPro" id="IPR051547">
    <property type="entry name" value="TDP2-like"/>
</dbReference>
<feature type="domain" description="Endonuclease/exonuclease/phosphatase" evidence="10">
    <location>
        <begin position="35"/>
        <end position="308"/>
    </location>
</feature>
<dbReference type="eggNOG" id="COG3568">
    <property type="taxonomic scope" value="Bacteria"/>
</dbReference>
<sequence length="318" mass="34028">MTTRFLPKLLAFALALAAAGPAAAQPAEAGRLTVATYNIENAFDVFDDPYSGDEGTAVKSRHELRAIASAVAASNADLVFFQEVENAELLAAMAAEFLPDAGYTTCLVTPTNDGRGIHLGLLSRLPVVSVTSHRWASFPGPGGGEERLHFSRDAQEVVLDLPDGSPLRVFNVHLKSNRDREGDERSMRKRTAEALKVKRLAAERLAADPGALYLAVGDFNSDYTVAEGQAGPWPAMAALRRAEPDGSRVLLDVHEGLPREQRETLPGGGFYPPATFDYILASPAMARRLVPGSAGVIRRGDLVAGSDHLPVIATFRTD</sequence>
<dbReference type="InterPro" id="IPR005135">
    <property type="entry name" value="Endo/exonuclease/phosphatase"/>
</dbReference>
<evidence type="ECO:0000256" key="3">
    <source>
        <dbReference type="ARBA" id="ARBA00022722"/>
    </source>
</evidence>
<evidence type="ECO:0000256" key="6">
    <source>
        <dbReference type="ARBA" id="ARBA00022801"/>
    </source>
</evidence>
<dbReference type="PANTHER" id="PTHR15822:SF4">
    <property type="entry name" value="TYROSYL-DNA PHOSPHODIESTERASE 2"/>
    <property type="match status" value="1"/>
</dbReference>
<dbReference type="OrthoDB" id="1398885at2"/>
<keyword evidence="7" id="KW-0460">Magnesium</keyword>
<dbReference type="GO" id="GO:0046872">
    <property type="term" value="F:metal ion binding"/>
    <property type="evidence" value="ECO:0007669"/>
    <property type="project" value="UniProtKB-KW"/>
</dbReference>
<feature type="chain" id="PRO_5003629254" description="Endonuclease/exonuclease/phosphatase domain-containing protein" evidence="9">
    <location>
        <begin position="25"/>
        <end position="318"/>
    </location>
</feature>
<dbReference type="HOGENOM" id="CLU_058620_0_0_0"/>
<gene>
    <name evidence="11" type="ordered locus">PSMK_22270</name>
</gene>
<dbReference type="Gene3D" id="3.60.10.10">
    <property type="entry name" value="Endonuclease/exonuclease/phosphatase"/>
    <property type="match status" value="1"/>
</dbReference>
<dbReference type="AlphaFoldDB" id="I0IGJ8"/>
<dbReference type="SUPFAM" id="SSF56219">
    <property type="entry name" value="DNase I-like"/>
    <property type="match status" value="1"/>
</dbReference>
<dbReference type="Proteomes" id="UP000007881">
    <property type="component" value="Chromosome"/>
</dbReference>
<evidence type="ECO:0000256" key="7">
    <source>
        <dbReference type="ARBA" id="ARBA00022842"/>
    </source>
</evidence>
<reference evidence="11 12" key="1">
    <citation type="submission" date="2012-02" db="EMBL/GenBank/DDBJ databases">
        <title>Complete genome sequence of Phycisphaera mikurensis NBRC 102666.</title>
        <authorList>
            <person name="Ankai A."/>
            <person name="Hosoyama A."/>
            <person name="Terui Y."/>
            <person name="Sekine M."/>
            <person name="Fukai R."/>
            <person name="Kato Y."/>
            <person name="Nakamura S."/>
            <person name="Yamada-Narita S."/>
            <person name="Kawakoshi A."/>
            <person name="Fukunaga Y."/>
            <person name="Yamazaki S."/>
            <person name="Fujita N."/>
        </authorList>
    </citation>
    <scope>NUCLEOTIDE SEQUENCE [LARGE SCALE GENOMIC DNA]</scope>
    <source>
        <strain evidence="12">NBRC 102666 / KCTC 22515 / FYK2301M01</strain>
    </source>
</reference>
<keyword evidence="3" id="KW-0540">Nuclease</keyword>
<dbReference type="STRING" id="1142394.PSMK_22270"/>
<dbReference type="EMBL" id="AP012338">
    <property type="protein sequence ID" value="BAM04386.1"/>
    <property type="molecule type" value="Genomic_DNA"/>
</dbReference>
<keyword evidence="4" id="KW-0479">Metal-binding</keyword>
<accession>I0IGJ8</accession>
<keyword evidence="8" id="KW-0234">DNA repair</keyword>
<dbReference type="GO" id="GO:0004518">
    <property type="term" value="F:nuclease activity"/>
    <property type="evidence" value="ECO:0007669"/>
    <property type="project" value="UniProtKB-KW"/>
</dbReference>